<feature type="region of interest" description="Disordered" evidence="13">
    <location>
        <begin position="34"/>
        <end position="59"/>
    </location>
</feature>
<dbReference type="GO" id="GO:0005634">
    <property type="term" value="C:nucleus"/>
    <property type="evidence" value="ECO:0007669"/>
    <property type="project" value="UniProtKB-SubCell"/>
</dbReference>
<feature type="chain" id="PRO_5021256606" description="DNA 3'-5' helicase" evidence="14">
    <location>
        <begin position="26"/>
        <end position="1245"/>
    </location>
</feature>
<evidence type="ECO:0000256" key="7">
    <source>
        <dbReference type="ARBA" id="ARBA00022840"/>
    </source>
</evidence>
<evidence type="ECO:0000256" key="4">
    <source>
        <dbReference type="ARBA" id="ARBA00022741"/>
    </source>
</evidence>
<dbReference type="Pfam" id="PF00271">
    <property type="entry name" value="Helicase_C"/>
    <property type="match status" value="1"/>
</dbReference>
<dbReference type="InterPro" id="IPR032284">
    <property type="entry name" value="RecQ_Zn-bd"/>
</dbReference>
<feature type="compositionally biased region" description="Low complexity" evidence="13">
    <location>
        <begin position="1216"/>
        <end position="1232"/>
    </location>
</feature>
<dbReference type="Pfam" id="PF00270">
    <property type="entry name" value="DEAD"/>
    <property type="match status" value="1"/>
</dbReference>
<evidence type="ECO:0000256" key="3">
    <source>
        <dbReference type="ARBA" id="ARBA00005446"/>
    </source>
</evidence>
<feature type="compositionally biased region" description="Polar residues" evidence="13">
    <location>
        <begin position="36"/>
        <end position="58"/>
    </location>
</feature>
<feature type="compositionally biased region" description="Basic and acidic residues" evidence="13">
    <location>
        <begin position="266"/>
        <end position="277"/>
    </location>
</feature>
<dbReference type="CDD" id="cd18794">
    <property type="entry name" value="SF2_C_RecQ"/>
    <property type="match status" value="1"/>
</dbReference>
<dbReference type="PROSITE" id="PS00690">
    <property type="entry name" value="DEAH_ATP_HELICASE"/>
    <property type="match status" value="1"/>
</dbReference>
<evidence type="ECO:0000256" key="1">
    <source>
        <dbReference type="ARBA" id="ARBA00001947"/>
    </source>
</evidence>
<evidence type="ECO:0000256" key="13">
    <source>
        <dbReference type="SAM" id="MobiDB-lite"/>
    </source>
</evidence>
<keyword evidence="5" id="KW-0378">Hydrolase</keyword>
<evidence type="ECO:0000259" key="15">
    <source>
        <dbReference type="PROSITE" id="PS50967"/>
    </source>
</evidence>
<keyword evidence="6" id="KW-0347">Helicase</keyword>
<dbReference type="FunFam" id="3.40.50.300:FF:001975">
    <property type="entry name" value="ATP-dependent DNA helicase"/>
    <property type="match status" value="1"/>
</dbReference>
<dbReference type="InterPro" id="IPR002464">
    <property type="entry name" value="DNA/RNA_helicase_DEAH_CS"/>
</dbReference>
<feature type="compositionally biased region" description="Polar residues" evidence="13">
    <location>
        <begin position="171"/>
        <end position="181"/>
    </location>
</feature>
<evidence type="ECO:0000313" key="19">
    <source>
        <dbReference type="Proteomes" id="UP000320333"/>
    </source>
</evidence>
<dbReference type="InterPro" id="IPR027417">
    <property type="entry name" value="P-loop_NTPase"/>
</dbReference>
<dbReference type="GO" id="GO:0005694">
    <property type="term" value="C:chromosome"/>
    <property type="evidence" value="ECO:0007669"/>
    <property type="project" value="TreeGrafter"/>
</dbReference>
<dbReference type="PROSITE" id="PS50967">
    <property type="entry name" value="HRDC"/>
    <property type="match status" value="1"/>
</dbReference>
<accession>A0A507FQA8</accession>
<comment type="cofactor">
    <cofactor evidence="1">
        <name>Zn(2+)</name>
        <dbReference type="ChEBI" id="CHEBI:29105"/>
    </cofactor>
</comment>
<gene>
    <name evidence="18" type="ORF">CcCBS67573_g01234</name>
</gene>
<dbReference type="GO" id="GO:0005737">
    <property type="term" value="C:cytoplasm"/>
    <property type="evidence" value="ECO:0007669"/>
    <property type="project" value="TreeGrafter"/>
</dbReference>
<evidence type="ECO:0000256" key="9">
    <source>
        <dbReference type="ARBA" id="ARBA00023235"/>
    </source>
</evidence>
<keyword evidence="4" id="KW-0547">Nucleotide-binding</keyword>
<dbReference type="SMART" id="SM00487">
    <property type="entry name" value="DEXDc"/>
    <property type="match status" value="1"/>
</dbReference>
<dbReference type="InterPro" id="IPR011545">
    <property type="entry name" value="DEAD/DEAH_box_helicase_dom"/>
</dbReference>
<dbReference type="PANTHER" id="PTHR13710:SF153">
    <property type="entry name" value="RECQ-LIKE DNA HELICASE BLM"/>
    <property type="match status" value="1"/>
</dbReference>
<dbReference type="InterPro" id="IPR014001">
    <property type="entry name" value="Helicase_ATP-bd"/>
</dbReference>
<evidence type="ECO:0000259" key="16">
    <source>
        <dbReference type="PROSITE" id="PS51192"/>
    </source>
</evidence>
<comment type="subcellular location">
    <subcellularLocation>
        <location evidence="2">Nucleus</location>
    </subcellularLocation>
</comment>
<dbReference type="GO" id="GO:0009378">
    <property type="term" value="F:four-way junction helicase activity"/>
    <property type="evidence" value="ECO:0007669"/>
    <property type="project" value="TreeGrafter"/>
</dbReference>
<dbReference type="GO" id="GO:0005524">
    <property type="term" value="F:ATP binding"/>
    <property type="evidence" value="ECO:0007669"/>
    <property type="project" value="UniProtKB-KW"/>
</dbReference>
<feature type="signal peptide" evidence="14">
    <location>
        <begin position="1"/>
        <end position="25"/>
    </location>
</feature>
<dbReference type="STRING" id="246404.A0A507FQA8"/>
<evidence type="ECO:0000313" key="18">
    <source>
        <dbReference type="EMBL" id="TPX77516.1"/>
    </source>
</evidence>
<dbReference type="InterPro" id="IPR036390">
    <property type="entry name" value="WH_DNA-bd_sf"/>
</dbReference>
<proteinExistence type="inferred from homology"/>
<dbReference type="SMART" id="SM00490">
    <property type="entry name" value="HELICc"/>
    <property type="match status" value="1"/>
</dbReference>
<feature type="compositionally biased region" description="Polar residues" evidence="13">
    <location>
        <begin position="464"/>
        <end position="479"/>
    </location>
</feature>
<dbReference type="CDD" id="cd17920">
    <property type="entry name" value="DEXHc_RecQ"/>
    <property type="match status" value="1"/>
</dbReference>
<dbReference type="Pfam" id="PF00570">
    <property type="entry name" value="HRDC"/>
    <property type="match status" value="1"/>
</dbReference>
<dbReference type="SUPFAM" id="SSF47819">
    <property type="entry name" value="HRDC-like"/>
    <property type="match status" value="1"/>
</dbReference>
<dbReference type="InterPro" id="IPR010997">
    <property type="entry name" value="HRDC-like_sf"/>
</dbReference>
<comment type="catalytic activity">
    <reaction evidence="11">
        <text>Couples ATP hydrolysis with the unwinding of duplex DNA by translocating in the 3'-5' direction.</text>
        <dbReference type="EC" id="5.6.2.4"/>
    </reaction>
</comment>
<dbReference type="GO" id="GO:0006260">
    <property type="term" value="P:DNA replication"/>
    <property type="evidence" value="ECO:0007669"/>
    <property type="project" value="InterPro"/>
</dbReference>
<keyword evidence="9" id="KW-0413">Isomerase</keyword>
<dbReference type="EMBL" id="QEAP01000019">
    <property type="protein sequence ID" value="TPX77516.1"/>
    <property type="molecule type" value="Genomic_DNA"/>
</dbReference>
<keyword evidence="8" id="KW-0238">DNA-binding</keyword>
<dbReference type="PANTHER" id="PTHR13710">
    <property type="entry name" value="DNA HELICASE RECQ FAMILY MEMBER"/>
    <property type="match status" value="1"/>
</dbReference>
<dbReference type="FunFam" id="3.40.50.300:FF:000296">
    <property type="entry name" value="ATP-dependent DNA helicase RecQ"/>
    <property type="match status" value="1"/>
</dbReference>
<feature type="region of interest" description="Disordered" evidence="13">
    <location>
        <begin position="1192"/>
        <end position="1245"/>
    </location>
</feature>
<feature type="region of interest" description="Disordered" evidence="13">
    <location>
        <begin position="129"/>
        <end position="188"/>
    </location>
</feature>
<dbReference type="InterPro" id="IPR018982">
    <property type="entry name" value="RQC_domain"/>
</dbReference>
<evidence type="ECO:0000256" key="2">
    <source>
        <dbReference type="ARBA" id="ARBA00004123"/>
    </source>
</evidence>
<feature type="domain" description="Helicase C-terminal" evidence="17">
    <location>
        <begin position="713"/>
        <end position="862"/>
    </location>
</feature>
<dbReference type="InterPro" id="IPR001650">
    <property type="entry name" value="Helicase_C-like"/>
</dbReference>
<name>A0A507FQA8_9FUNG</name>
<protein>
    <recommendedName>
        <fullName evidence="12">DNA 3'-5' helicase</fullName>
        <ecNumber evidence="12">5.6.2.4</ecNumber>
    </recommendedName>
</protein>
<evidence type="ECO:0000256" key="11">
    <source>
        <dbReference type="ARBA" id="ARBA00034617"/>
    </source>
</evidence>
<evidence type="ECO:0000256" key="6">
    <source>
        <dbReference type="ARBA" id="ARBA00022806"/>
    </source>
</evidence>
<dbReference type="PROSITE" id="PS51192">
    <property type="entry name" value="HELICASE_ATP_BIND_1"/>
    <property type="match status" value="1"/>
</dbReference>
<keyword evidence="7" id="KW-0067">ATP-binding</keyword>
<evidence type="ECO:0000256" key="8">
    <source>
        <dbReference type="ARBA" id="ARBA00023125"/>
    </source>
</evidence>
<dbReference type="InterPro" id="IPR002121">
    <property type="entry name" value="HRDC_dom"/>
</dbReference>
<dbReference type="AlphaFoldDB" id="A0A507FQA8"/>
<dbReference type="EC" id="5.6.2.4" evidence="12"/>
<dbReference type="Gene3D" id="1.10.10.10">
    <property type="entry name" value="Winged helix-like DNA-binding domain superfamily/Winged helix DNA-binding domain"/>
    <property type="match status" value="1"/>
</dbReference>
<dbReference type="SMART" id="SM00956">
    <property type="entry name" value="RQC"/>
    <property type="match status" value="1"/>
</dbReference>
<dbReference type="NCBIfam" id="TIGR00614">
    <property type="entry name" value="recQ_fam"/>
    <property type="match status" value="1"/>
</dbReference>
<comment type="caution">
    <text evidence="18">The sequence shown here is derived from an EMBL/GenBank/DDBJ whole genome shotgun (WGS) entry which is preliminary data.</text>
</comment>
<keyword evidence="19" id="KW-1185">Reference proteome</keyword>
<dbReference type="Gene3D" id="1.10.150.80">
    <property type="entry name" value="HRDC domain"/>
    <property type="match status" value="1"/>
</dbReference>
<evidence type="ECO:0000256" key="12">
    <source>
        <dbReference type="ARBA" id="ARBA00034808"/>
    </source>
</evidence>
<keyword evidence="10" id="KW-0539">Nucleus</keyword>
<dbReference type="InterPro" id="IPR004589">
    <property type="entry name" value="DNA_helicase_ATP-dep_RecQ"/>
</dbReference>
<dbReference type="GO" id="GO:0003677">
    <property type="term" value="F:DNA binding"/>
    <property type="evidence" value="ECO:0007669"/>
    <property type="project" value="UniProtKB-KW"/>
</dbReference>
<dbReference type="InterPro" id="IPR044876">
    <property type="entry name" value="HRDC_dom_sf"/>
</dbReference>
<sequence>MSRRPRNNLDAQLALLLGPAGLVTAVPTGAPAWFSTAETKPTSNRSSHSETTQPNSIKSPVLLFESDSDFDWVSTQKPQKRVKAASKPTINKVHSNKKINGKSADADINFSSELNSMDLDLLYHMEEQATSQTENQFDPPREMSSTNRTKIDNPPTKPLSAGSSSSSSSSHPIISTNSNIPRHSPKKPANLETSVYAHYTSNELKDLITARENEKKTISSDLLDLQDAPETNENKAKEARLANERKSVIVAIAELKAELQKREDSAAKVAENQDRSNSRGAGIDTHASGPSSVLGVPLQRTSSVISVASSTSDEVVKVLNTSRQTTGATSFLKPNVSSSSSTSNSAVFVPRFPVESSGSKRGFILEIPDDSDDDDVVTGAFGSGANKKLDDVNPFHQTTVSEETSHLSWTGNAAASARISNPNTASNYLVNSNNTNLFNNSNQPAPAPSWSAQRGAAFAPMQGQALSTSSAPQFHSQPPASKYPWSRDLQKALKAFKLQTFRPNQEDAINAALLGNDVFMLMPTGGGKSLCYQLPATLGKESGVKTFGVTIVVSPLISLMQDQVAHLLGLGIPTVVINGEMSAEGKSFAYRELNNPNGITKLVYVTPEMMGKSPQFQGLLRTLYHQRRLARFVVDEAHCVSQWGHDFRPDYKELSKLRDDYPNVPIMALTATANDQVKLDIQKVLQMRDCKTFAQSFNRANLSYEVRKKVHKSIDDDIVTLIQTQFRNQSGIIYCSSRNACEELASTLQKKRITANFYHAGMEKEDRRLRQEEWKSGKVKIIIATIAFGMGIDKADVRFVIHYAFPQSLEGYYQETGRAGRDGNQSVCIMFYSYADKAMYDKMIQKGEGNAAQKERQRNNVRMMVAYCQDEYECRRKQVLQYFGENFNRAECKKTCDNCKKALPFVEKDITQDAKNIINLFRSIPASQNITLIMLMDVYKGSKTAKIKNEELDTLELYGSGSQYSRTDIERIFREMVVHDYIREESIWNKGGYASSYVKMGRKGMDVVNGRKKVVFNFPKEGINLKEKLAAATTAQQPKNRPANAIPGPAHFIDDEDDFSPLLTTSNRAKALKPGEVLKAPRKRSAQAAVVLDGDENEENPQIQALKGRCLLKLRDCRRDIVSQLNPLIGAIPVATFNDAILFDLSRALPQSVAAFKAVKGVDADKFEKYGKKFLEITRQFADELEALIESEAKKKPSPVSASATTSRHFTQAGRSDAAAPKKAGSSSASDSSKARLPSLKMPGK</sequence>
<feature type="domain" description="Helicase ATP-binding" evidence="16">
    <location>
        <begin position="509"/>
        <end position="691"/>
    </location>
</feature>
<feature type="region of interest" description="Disordered" evidence="13">
    <location>
        <begin position="461"/>
        <end position="483"/>
    </location>
</feature>
<dbReference type="GO" id="GO:0016787">
    <property type="term" value="F:hydrolase activity"/>
    <property type="evidence" value="ECO:0007669"/>
    <property type="project" value="UniProtKB-KW"/>
</dbReference>
<dbReference type="Pfam" id="PF09382">
    <property type="entry name" value="RQC"/>
    <property type="match status" value="1"/>
</dbReference>
<dbReference type="Proteomes" id="UP000320333">
    <property type="component" value="Unassembled WGS sequence"/>
</dbReference>
<evidence type="ECO:0000256" key="5">
    <source>
        <dbReference type="ARBA" id="ARBA00022801"/>
    </source>
</evidence>
<evidence type="ECO:0000259" key="17">
    <source>
        <dbReference type="PROSITE" id="PS51194"/>
    </source>
</evidence>
<feature type="region of interest" description="Disordered" evidence="13">
    <location>
        <begin position="84"/>
        <end position="104"/>
    </location>
</feature>
<feature type="region of interest" description="Disordered" evidence="13">
    <location>
        <begin position="266"/>
        <end position="295"/>
    </location>
</feature>
<evidence type="ECO:0000256" key="14">
    <source>
        <dbReference type="SAM" id="SignalP"/>
    </source>
</evidence>
<keyword evidence="14" id="KW-0732">Signal</keyword>
<reference evidence="18 19" key="1">
    <citation type="journal article" date="2019" name="Sci. Rep.">
        <title>Comparative genomics of chytrid fungi reveal insights into the obligate biotrophic and pathogenic lifestyle of Synchytrium endobioticum.</title>
        <authorList>
            <person name="van de Vossenberg B.T.L.H."/>
            <person name="Warris S."/>
            <person name="Nguyen H.D.T."/>
            <person name="van Gent-Pelzer M.P.E."/>
            <person name="Joly D.L."/>
            <person name="van de Geest H.C."/>
            <person name="Bonants P.J.M."/>
            <person name="Smith D.S."/>
            <person name="Levesque C.A."/>
            <person name="van der Lee T.A.J."/>
        </authorList>
    </citation>
    <scope>NUCLEOTIDE SEQUENCE [LARGE SCALE GENOMIC DNA]</scope>
    <source>
        <strain evidence="18 19">CBS 675.73</strain>
    </source>
</reference>
<evidence type="ECO:0000256" key="10">
    <source>
        <dbReference type="ARBA" id="ARBA00023242"/>
    </source>
</evidence>
<dbReference type="SUPFAM" id="SSF46785">
    <property type="entry name" value="Winged helix' DNA-binding domain"/>
    <property type="match status" value="1"/>
</dbReference>
<dbReference type="SUPFAM" id="SSF52540">
    <property type="entry name" value="P-loop containing nucleoside triphosphate hydrolases"/>
    <property type="match status" value="1"/>
</dbReference>
<dbReference type="PROSITE" id="PS51194">
    <property type="entry name" value="HELICASE_CTER"/>
    <property type="match status" value="1"/>
</dbReference>
<dbReference type="Pfam" id="PF16124">
    <property type="entry name" value="RecQ_Zn_bind"/>
    <property type="match status" value="1"/>
</dbReference>
<feature type="compositionally biased region" description="Polar residues" evidence="13">
    <location>
        <begin position="1200"/>
        <end position="1214"/>
    </location>
</feature>
<dbReference type="OrthoDB" id="10261556at2759"/>
<dbReference type="GO" id="GO:0000724">
    <property type="term" value="P:double-strand break repair via homologous recombination"/>
    <property type="evidence" value="ECO:0007669"/>
    <property type="project" value="TreeGrafter"/>
</dbReference>
<organism evidence="18 19">
    <name type="scientific">Chytriomyces confervae</name>
    <dbReference type="NCBI Taxonomy" id="246404"/>
    <lineage>
        <taxon>Eukaryota</taxon>
        <taxon>Fungi</taxon>
        <taxon>Fungi incertae sedis</taxon>
        <taxon>Chytridiomycota</taxon>
        <taxon>Chytridiomycota incertae sedis</taxon>
        <taxon>Chytridiomycetes</taxon>
        <taxon>Chytridiales</taxon>
        <taxon>Chytriomycetaceae</taxon>
        <taxon>Chytriomyces</taxon>
    </lineage>
</organism>
<comment type="similarity">
    <text evidence="3">Belongs to the helicase family. RecQ subfamily.</text>
</comment>
<feature type="domain" description="HRDC" evidence="15">
    <location>
        <begin position="1104"/>
        <end position="1188"/>
    </location>
</feature>
<dbReference type="InterPro" id="IPR036388">
    <property type="entry name" value="WH-like_DNA-bd_sf"/>
</dbReference>
<dbReference type="GO" id="GO:0043138">
    <property type="term" value="F:3'-5' DNA helicase activity"/>
    <property type="evidence" value="ECO:0007669"/>
    <property type="project" value="UniProtKB-EC"/>
</dbReference>
<dbReference type="Gene3D" id="3.40.50.300">
    <property type="entry name" value="P-loop containing nucleotide triphosphate hydrolases"/>
    <property type="match status" value="2"/>
</dbReference>